<gene>
    <name evidence="3" type="ORF">COCON_G00225140</name>
</gene>
<dbReference type="Proteomes" id="UP001152803">
    <property type="component" value="Unassembled WGS sequence"/>
</dbReference>
<dbReference type="InterPro" id="IPR013087">
    <property type="entry name" value="Znf_C2H2_type"/>
</dbReference>
<proteinExistence type="predicted"/>
<feature type="domain" description="C2H2-type" evidence="2">
    <location>
        <begin position="786"/>
        <end position="809"/>
    </location>
</feature>
<evidence type="ECO:0000313" key="4">
    <source>
        <dbReference type="Proteomes" id="UP001152803"/>
    </source>
</evidence>
<feature type="compositionally biased region" description="Basic and acidic residues" evidence="1">
    <location>
        <begin position="883"/>
        <end position="903"/>
    </location>
</feature>
<feature type="region of interest" description="Disordered" evidence="1">
    <location>
        <begin position="809"/>
        <end position="933"/>
    </location>
</feature>
<feature type="compositionally biased region" description="Low complexity" evidence="1">
    <location>
        <begin position="311"/>
        <end position="326"/>
    </location>
</feature>
<feature type="region of interest" description="Disordered" evidence="1">
    <location>
        <begin position="1"/>
        <end position="142"/>
    </location>
</feature>
<reference evidence="3" key="1">
    <citation type="journal article" date="2023" name="Science">
        <title>Genome structures resolve the early diversification of teleost fishes.</title>
        <authorList>
            <person name="Parey E."/>
            <person name="Louis A."/>
            <person name="Montfort J."/>
            <person name="Bouchez O."/>
            <person name="Roques C."/>
            <person name="Iampietro C."/>
            <person name="Lluch J."/>
            <person name="Castinel A."/>
            <person name="Donnadieu C."/>
            <person name="Desvignes T."/>
            <person name="Floi Bucao C."/>
            <person name="Jouanno E."/>
            <person name="Wen M."/>
            <person name="Mejri S."/>
            <person name="Dirks R."/>
            <person name="Jansen H."/>
            <person name="Henkel C."/>
            <person name="Chen W.J."/>
            <person name="Zahm M."/>
            <person name="Cabau C."/>
            <person name="Klopp C."/>
            <person name="Thompson A.W."/>
            <person name="Robinson-Rechavi M."/>
            <person name="Braasch I."/>
            <person name="Lecointre G."/>
            <person name="Bobe J."/>
            <person name="Postlethwait J.H."/>
            <person name="Berthelot C."/>
            <person name="Roest Crollius H."/>
            <person name="Guiguen Y."/>
        </authorList>
    </citation>
    <scope>NUCLEOTIDE SEQUENCE</scope>
    <source>
        <strain evidence="3">Concon-B</strain>
    </source>
</reference>
<protein>
    <recommendedName>
        <fullName evidence="2">C2H2-type domain-containing protein</fullName>
    </recommendedName>
</protein>
<feature type="compositionally biased region" description="Polar residues" evidence="1">
    <location>
        <begin position="577"/>
        <end position="589"/>
    </location>
</feature>
<accession>A0A9Q1HMZ4</accession>
<comment type="caution">
    <text evidence="3">The sequence shown here is derived from an EMBL/GenBank/DDBJ whole genome shotgun (WGS) entry which is preliminary data.</text>
</comment>
<dbReference type="PROSITE" id="PS00028">
    <property type="entry name" value="ZINC_FINGER_C2H2_1"/>
    <property type="match status" value="1"/>
</dbReference>
<sequence length="933" mass="102728">MFHGGGPPTGRYPREYAPHYRISTPFDQPQGPSTATGFGPQVGPVPYRSGVPCGPFVPPQYERHPFPYHGNSEECRGSSSDRSYPSPGPGNNQGPCGGPPGENIGRQLNPPLPCDGFSVDQLSQFPDSRKVNSLSQEDIENERAGEAFLRCLATKEKYPVRDLAGDPHFRSPRPGNGPELGTDDQACKRQILGRSKSRPRGRSRSRGKSMGRSKSRPRSRSCSRGKSMGRSKSRPRSRSCSRGKSMGRSKSRPRSRSRSRGKSMGRSKSRPPSPSRAKSVGRSKSRPRSRSRSRVKSPGKNCSQGAGCDPSRSCSGTSSSSSSSCSIPTEGTSRTAPPAKKTAMDMFRELLLASQLKEREELLASSRMAALKKQLDTAGHSQVSAQTRHSPVNILGEHQSSSLPREMQSILSAVTRGMEPSFLASIQGQMREGQWVPTLREDFNLGQYEKKETFGSVKQETEEENDGEFLLPHEKVRHDRSGFSRILGVMGNVPDPQEKRKIFTDIEDEEKFLYGDEDDKGKATAKAVAGEKQAVVDFDKIKKALTTIGLDLGKAEISKMMARRQEHTAGSPRHKGTSSSGGLSPGQSRSQKRNRSPNSDIYSNSYSSAKQALYCGASPGLVGTEFDTSSQEKKTGGIPFFRPDTVHEPLLTTNMQTSPLGSETAIWGPTQLNMANYLPQKPNVSVPHGPGVDLQIPGLESLKQVLESVKATSKGSDNLVDLANQSSHVRNCQREKISEENSKVKEEALKTDVQEQIKRKDYLLKELESLLKREVSEFVVPVIGFCCQLCEEFFGDVTSAQDHAACQSHKERRKKHVRAHNKSGGNLQARPAVDTERRNPRESGHKWSSKEEPRGSRGTVEKVSVKEDQVDLARPANATPSKMADEKGMDSTKSSVTDHREGVSSKAHKKKKKKKKEKKRLKKEKKRQRKGKD</sequence>
<name>A0A9Q1HMZ4_CONCO</name>
<organism evidence="3 4">
    <name type="scientific">Conger conger</name>
    <name type="common">Conger eel</name>
    <name type="synonym">Muraena conger</name>
    <dbReference type="NCBI Taxonomy" id="82655"/>
    <lineage>
        <taxon>Eukaryota</taxon>
        <taxon>Metazoa</taxon>
        <taxon>Chordata</taxon>
        <taxon>Craniata</taxon>
        <taxon>Vertebrata</taxon>
        <taxon>Euteleostomi</taxon>
        <taxon>Actinopterygii</taxon>
        <taxon>Neopterygii</taxon>
        <taxon>Teleostei</taxon>
        <taxon>Anguilliformes</taxon>
        <taxon>Congridae</taxon>
        <taxon>Conger</taxon>
    </lineage>
</organism>
<dbReference type="InterPro" id="IPR055309">
    <property type="entry name" value="Znf318-like"/>
</dbReference>
<keyword evidence="4" id="KW-1185">Reference proteome</keyword>
<evidence type="ECO:0000313" key="3">
    <source>
        <dbReference type="EMBL" id="KAJ8250592.1"/>
    </source>
</evidence>
<dbReference type="GO" id="GO:0005654">
    <property type="term" value="C:nucleoplasm"/>
    <property type="evidence" value="ECO:0007669"/>
    <property type="project" value="TreeGrafter"/>
</dbReference>
<feature type="region of interest" description="Disordered" evidence="1">
    <location>
        <begin position="562"/>
        <end position="603"/>
    </location>
</feature>
<dbReference type="PANTHER" id="PTHR15577:SF2">
    <property type="entry name" value="ZINC FINGER PROTEIN 318"/>
    <property type="match status" value="1"/>
</dbReference>
<feature type="compositionally biased region" description="Polar residues" evidence="1">
    <location>
        <begin position="25"/>
        <end position="36"/>
    </location>
</feature>
<feature type="compositionally biased region" description="Basic residues" evidence="1">
    <location>
        <begin position="279"/>
        <end position="297"/>
    </location>
</feature>
<dbReference type="EMBL" id="JAFJMO010000018">
    <property type="protein sequence ID" value="KAJ8250592.1"/>
    <property type="molecule type" value="Genomic_DNA"/>
</dbReference>
<feature type="compositionally biased region" description="Basic residues" evidence="1">
    <location>
        <begin position="906"/>
        <end position="933"/>
    </location>
</feature>
<feature type="compositionally biased region" description="Basic residues" evidence="1">
    <location>
        <begin position="810"/>
        <end position="821"/>
    </location>
</feature>
<evidence type="ECO:0000256" key="1">
    <source>
        <dbReference type="SAM" id="MobiDB-lite"/>
    </source>
</evidence>
<feature type="compositionally biased region" description="Basic and acidic residues" evidence="1">
    <location>
        <begin position="156"/>
        <end position="169"/>
    </location>
</feature>
<feature type="compositionally biased region" description="Basic and acidic residues" evidence="1">
    <location>
        <begin position="833"/>
        <end position="871"/>
    </location>
</feature>
<dbReference type="AlphaFoldDB" id="A0A9Q1HMZ4"/>
<feature type="compositionally biased region" description="Polar residues" evidence="1">
    <location>
        <begin position="120"/>
        <end position="136"/>
    </location>
</feature>
<dbReference type="PANTHER" id="PTHR15577">
    <property type="entry name" value="ZINC FINGER CONTAINING PROTEIN"/>
    <property type="match status" value="1"/>
</dbReference>
<dbReference type="OrthoDB" id="9909793at2759"/>
<dbReference type="GO" id="GO:0045893">
    <property type="term" value="P:positive regulation of DNA-templated transcription"/>
    <property type="evidence" value="ECO:0007669"/>
    <property type="project" value="TreeGrafter"/>
</dbReference>
<feature type="compositionally biased region" description="Basic residues" evidence="1">
    <location>
        <begin position="195"/>
        <end position="269"/>
    </location>
</feature>
<feature type="compositionally biased region" description="Basic and acidic residues" evidence="1">
    <location>
        <begin position="61"/>
        <end position="76"/>
    </location>
</feature>
<evidence type="ECO:0000259" key="2">
    <source>
        <dbReference type="PROSITE" id="PS00028"/>
    </source>
</evidence>
<feature type="region of interest" description="Disordered" evidence="1">
    <location>
        <begin position="156"/>
        <end position="341"/>
    </location>
</feature>
<dbReference type="GO" id="GO:0045892">
    <property type="term" value="P:negative regulation of DNA-templated transcription"/>
    <property type="evidence" value="ECO:0007669"/>
    <property type="project" value="TreeGrafter"/>
</dbReference>